<keyword evidence="3" id="KW-1185">Reference proteome</keyword>
<proteinExistence type="predicted"/>
<dbReference type="EMBL" id="BAAAPM010000003">
    <property type="protein sequence ID" value="GAA1722297.1"/>
    <property type="molecule type" value="Genomic_DNA"/>
</dbReference>
<feature type="domain" description="Aminoglycoside phosphotransferase" evidence="1">
    <location>
        <begin position="49"/>
        <end position="285"/>
    </location>
</feature>
<dbReference type="PANTHER" id="PTHR21310:SF42">
    <property type="entry name" value="BIFUNCTIONAL AAC_APH"/>
    <property type="match status" value="1"/>
</dbReference>
<dbReference type="Gene3D" id="3.30.200.20">
    <property type="entry name" value="Phosphorylase Kinase, domain 1"/>
    <property type="match status" value="1"/>
</dbReference>
<dbReference type="InterPro" id="IPR051678">
    <property type="entry name" value="AGP_Transferase"/>
</dbReference>
<reference evidence="2 3" key="1">
    <citation type="journal article" date="2019" name="Int. J. Syst. Evol. Microbiol.">
        <title>The Global Catalogue of Microorganisms (GCM) 10K type strain sequencing project: providing services to taxonomists for standard genome sequencing and annotation.</title>
        <authorList>
            <consortium name="The Broad Institute Genomics Platform"/>
            <consortium name="The Broad Institute Genome Sequencing Center for Infectious Disease"/>
            <person name="Wu L."/>
            <person name="Ma J."/>
        </authorList>
    </citation>
    <scope>NUCLEOTIDE SEQUENCE [LARGE SCALE GENOMIC DNA]</scope>
    <source>
        <strain evidence="2 3">JCM 15589</strain>
    </source>
</reference>
<sequence length="319" mass="33742">MVDAAPRPYGRGMPMHDDEVTVTADDVRRLVAAQHPRWASLPVSPVQESGTDHLLFRLGDDLVARMPKVAWAAEHALGDARWLPRLAPHLPLAVPAPLAVGVPDDAYPFRWSVAPWIRGAAIVDPLEPGATPNLDPDAAATDLGAFVTALRAVDPMGGPVKDGTSRGVPLARLDDAVREATAASGDRVDGPAVLKAWDRALEAAADPAPRAWIHGDLMPGNLIADGGRLAAVIDWGALGVGDPAADLPPAWWLFAGRTREAFRDAAGAGPGGDLDDGAWERGRGWTLVQGVVALPYYWDRWPAFARASQRRVAAAVADA</sequence>
<dbReference type="Pfam" id="PF01636">
    <property type="entry name" value="APH"/>
    <property type="match status" value="1"/>
</dbReference>
<dbReference type="Gene3D" id="3.90.1200.10">
    <property type="match status" value="1"/>
</dbReference>
<gene>
    <name evidence="2" type="ORF">GCM10009809_17460</name>
</gene>
<organism evidence="2 3">
    <name type="scientific">Isoptericola hypogeus</name>
    <dbReference type="NCBI Taxonomy" id="300179"/>
    <lineage>
        <taxon>Bacteria</taxon>
        <taxon>Bacillati</taxon>
        <taxon>Actinomycetota</taxon>
        <taxon>Actinomycetes</taxon>
        <taxon>Micrococcales</taxon>
        <taxon>Promicromonosporaceae</taxon>
        <taxon>Isoptericola</taxon>
    </lineage>
</organism>
<comment type="caution">
    <text evidence="2">The sequence shown here is derived from an EMBL/GenBank/DDBJ whole genome shotgun (WGS) entry which is preliminary data.</text>
</comment>
<evidence type="ECO:0000259" key="1">
    <source>
        <dbReference type="Pfam" id="PF01636"/>
    </source>
</evidence>
<accession>A0ABN2JC82</accession>
<dbReference type="PANTHER" id="PTHR21310">
    <property type="entry name" value="AMINOGLYCOSIDE PHOSPHOTRANSFERASE-RELATED-RELATED"/>
    <property type="match status" value="1"/>
</dbReference>
<evidence type="ECO:0000313" key="2">
    <source>
        <dbReference type="EMBL" id="GAA1722297.1"/>
    </source>
</evidence>
<dbReference type="InterPro" id="IPR002575">
    <property type="entry name" value="Aminoglycoside_PTrfase"/>
</dbReference>
<dbReference type="Proteomes" id="UP001501138">
    <property type="component" value="Unassembled WGS sequence"/>
</dbReference>
<dbReference type="CDD" id="cd05155">
    <property type="entry name" value="APH_ChoK_like_1"/>
    <property type="match status" value="1"/>
</dbReference>
<evidence type="ECO:0000313" key="3">
    <source>
        <dbReference type="Proteomes" id="UP001501138"/>
    </source>
</evidence>
<dbReference type="InterPro" id="IPR011009">
    <property type="entry name" value="Kinase-like_dom_sf"/>
</dbReference>
<dbReference type="SUPFAM" id="SSF56112">
    <property type="entry name" value="Protein kinase-like (PK-like)"/>
    <property type="match status" value="1"/>
</dbReference>
<name>A0ABN2JC82_9MICO</name>
<protein>
    <recommendedName>
        <fullName evidence="1">Aminoglycoside phosphotransferase domain-containing protein</fullName>
    </recommendedName>
</protein>